<accession>A0A437PTZ0</accession>
<name>A0A437PTZ0_9BACT</name>
<dbReference type="InterPro" id="IPR013708">
    <property type="entry name" value="Shikimate_DH-bd_N"/>
</dbReference>
<dbReference type="GO" id="GO:0019632">
    <property type="term" value="P:shikimate metabolic process"/>
    <property type="evidence" value="ECO:0007669"/>
    <property type="project" value="TreeGrafter"/>
</dbReference>
<dbReference type="SUPFAM" id="SSF51735">
    <property type="entry name" value="NAD(P)-binding Rossmann-fold domains"/>
    <property type="match status" value="1"/>
</dbReference>
<keyword evidence="6" id="KW-1185">Reference proteome</keyword>
<comment type="pathway">
    <text evidence="1">Metabolic intermediate biosynthesis; chorismate biosynthesis; chorismate from D-erythrose 4-phosphate and phosphoenolpyruvate: step 4/7.</text>
</comment>
<organism evidence="5 6">
    <name type="scientific">Sandaracinomonas limnophila</name>
    <dbReference type="NCBI Taxonomy" id="1862386"/>
    <lineage>
        <taxon>Bacteria</taxon>
        <taxon>Pseudomonadati</taxon>
        <taxon>Bacteroidota</taxon>
        <taxon>Cytophagia</taxon>
        <taxon>Cytophagales</taxon>
        <taxon>Flectobacillaceae</taxon>
        <taxon>Sandaracinomonas</taxon>
    </lineage>
</organism>
<evidence type="ECO:0000256" key="1">
    <source>
        <dbReference type="ARBA" id="ARBA00004871"/>
    </source>
</evidence>
<feature type="domain" description="Shikimate dehydrogenase substrate binding N-terminal" evidence="4">
    <location>
        <begin position="9"/>
        <end position="93"/>
    </location>
</feature>
<dbReference type="RefSeq" id="WP_127802873.1">
    <property type="nucleotide sequence ID" value="NZ_SACY01000002.1"/>
</dbReference>
<dbReference type="OrthoDB" id="9792692at2"/>
<comment type="caution">
    <text evidence="5">The sequence shown here is derived from an EMBL/GenBank/DDBJ whole genome shotgun (WGS) entry which is preliminary data.</text>
</comment>
<dbReference type="Proteomes" id="UP000282832">
    <property type="component" value="Unassembled WGS sequence"/>
</dbReference>
<proteinExistence type="predicted"/>
<evidence type="ECO:0000313" key="6">
    <source>
        <dbReference type="Proteomes" id="UP000282832"/>
    </source>
</evidence>
<keyword evidence="3" id="KW-0057">Aromatic amino acid biosynthesis</keyword>
<dbReference type="Gene3D" id="3.40.50.720">
    <property type="entry name" value="NAD(P)-binding Rossmann-like Domain"/>
    <property type="match status" value="1"/>
</dbReference>
<reference evidence="5 6" key="1">
    <citation type="submission" date="2019-01" db="EMBL/GenBank/DDBJ databases">
        <authorList>
            <person name="Chen W.-M."/>
        </authorList>
    </citation>
    <scope>NUCLEOTIDE SEQUENCE [LARGE SCALE GENOMIC DNA]</scope>
    <source>
        <strain evidence="5 6">FSY-15</strain>
    </source>
</reference>
<dbReference type="InterPro" id="IPR046346">
    <property type="entry name" value="Aminoacid_DH-like_N_sf"/>
</dbReference>
<dbReference type="GO" id="GO:0050661">
    <property type="term" value="F:NADP binding"/>
    <property type="evidence" value="ECO:0007669"/>
    <property type="project" value="TreeGrafter"/>
</dbReference>
<dbReference type="InterPro" id="IPR022893">
    <property type="entry name" value="Shikimate_DH_fam"/>
</dbReference>
<keyword evidence="3" id="KW-0028">Amino-acid biosynthesis</keyword>
<dbReference type="GO" id="GO:0005829">
    <property type="term" value="C:cytosol"/>
    <property type="evidence" value="ECO:0007669"/>
    <property type="project" value="TreeGrafter"/>
</dbReference>
<keyword evidence="2" id="KW-0560">Oxidoreductase</keyword>
<dbReference type="GO" id="GO:0004764">
    <property type="term" value="F:shikimate 3-dehydrogenase (NADP+) activity"/>
    <property type="evidence" value="ECO:0007669"/>
    <property type="project" value="InterPro"/>
</dbReference>
<dbReference type="PANTHER" id="PTHR21089:SF1">
    <property type="entry name" value="BIFUNCTIONAL 3-DEHYDROQUINATE DEHYDRATASE_SHIKIMATE DEHYDROGENASE, CHLOROPLASTIC"/>
    <property type="match status" value="1"/>
</dbReference>
<evidence type="ECO:0000259" key="4">
    <source>
        <dbReference type="Pfam" id="PF08501"/>
    </source>
</evidence>
<evidence type="ECO:0000313" key="5">
    <source>
        <dbReference type="EMBL" id="RVU25719.1"/>
    </source>
</evidence>
<gene>
    <name evidence="5" type="ORF">EOJ36_04700</name>
</gene>
<evidence type="ECO:0000256" key="3">
    <source>
        <dbReference type="ARBA" id="ARBA00023141"/>
    </source>
</evidence>
<evidence type="ECO:0000256" key="2">
    <source>
        <dbReference type="ARBA" id="ARBA00023002"/>
    </source>
</evidence>
<dbReference type="SUPFAM" id="SSF53223">
    <property type="entry name" value="Aminoacid dehydrogenase-like, N-terminal domain"/>
    <property type="match status" value="1"/>
</dbReference>
<dbReference type="AlphaFoldDB" id="A0A437PTZ0"/>
<dbReference type="EMBL" id="SACY01000002">
    <property type="protein sequence ID" value="RVU25719.1"/>
    <property type="molecule type" value="Genomic_DNA"/>
</dbReference>
<sequence>MAISNLFGLIGYPLGHSFSKGYFTKKFEEMGLSKTHAYELFPIPQIEDLPQIIATNKGVLKGLNVTIPYKQQVIPFLDTIDAAAERIGAVNTIKFLPDGTCKGFNTDYYGFQNTLKKWSGFSEFSKYKALVLGQGGAAKAVIAAIEDLGIPVIKVSRNASEGIVSYNDLPQLMSDVSLIVNTTPLGMHPNENTSPEIPYELLTKQHYLYDIVYNPLQTAFLKKGLAAGVGGVHEGLEMLYGQADKAWEIWNA</sequence>
<dbReference type="CDD" id="cd01065">
    <property type="entry name" value="NAD_bind_Shikimate_DH"/>
    <property type="match status" value="1"/>
</dbReference>
<dbReference type="GO" id="GO:0009423">
    <property type="term" value="P:chorismate biosynthetic process"/>
    <property type="evidence" value="ECO:0007669"/>
    <property type="project" value="TreeGrafter"/>
</dbReference>
<dbReference type="Pfam" id="PF08501">
    <property type="entry name" value="Shikimate_dh_N"/>
    <property type="match status" value="1"/>
</dbReference>
<dbReference type="Gene3D" id="3.40.50.10860">
    <property type="entry name" value="Leucine Dehydrogenase, chain A, domain 1"/>
    <property type="match status" value="1"/>
</dbReference>
<dbReference type="GO" id="GO:0009073">
    <property type="term" value="P:aromatic amino acid family biosynthetic process"/>
    <property type="evidence" value="ECO:0007669"/>
    <property type="project" value="UniProtKB-KW"/>
</dbReference>
<protein>
    <submittedName>
        <fullName evidence="5">Shikimate dehydrogenase</fullName>
    </submittedName>
</protein>
<dbReference type="PANTHER" id="PTHR21089">
    <property type="entry name" value="SHIKIMATE DEHYDROGENASE"/>
    <property type="match status" value="1"/>
</dbReference>
<dbReference type="InterPro" id="IPR036291">
    <property type="entry name" value="NAD(P)-bd_dom_sf"/>
</dbReference>